<evidence type="ECO:0000313" key="1">
    <source>
        <dbReference type="EMBL" id="PAD98571.1"/>
    </source>
</evidence>
<dbReference type="EMBL" id="NPBJ01000035">
    <property type="protein sequence ID" value="PAD98571.1"/>
    <property type="molecule type" value="Genomic_DNA"/>
</dbReference>
<reference evidence="1 2" key="1">
    <citation type="submission" date="2017-07" db="EMBL/GenBank/DDBJ databases">
        <title>Isolation and whole genome analysis of endospore-forming bacteria from heroin.</title>
        <authorList>
            <person name="Kalinowski J."/>
            <person name="Ahrens B."/>
            <person name="Al-Dilaimi A."/>
            <person name="Winkler A."/>
            <person name="Wibberg D."/>
            <person name="Schleenbecker U."/>
            <person name="Ruckert C."/>
            <person name="Wolfel R."/>
            <person name="Grass G."/>
        </authorList>
    </citation>
    <scope>NUCLEOTIDE SEQUENCE [LARGE SCALE GENOMIC DNA]</scope>
    <source>
        <strain evidence="1 2">7517-1</strain>
    </source>
</reference>
<protein>
    <submittedName>
        <fullName evidence="1">DUF600 domain-containing protein</fullName>
    </submittedName>
</protein>
<gene>
    <name evidence="1" type="ORF">CHH48_16590</name>
</gene>
<sequence>MKVFEDHLSKLQADIVAICLEYVNNQAEDIYMYCSFEPEIFTFDVFYKIDGSVVLKNELNEAVTSSKKGYQYDTSDNRQEAVLDIGTKNLEEIYQKCKEHGRDMPAEIKMHYDVKKNSLTAKYNYDQSFSEPDDLLPEERFDMWFEELKKTINRCVRIHTVLF</sequence>
<organism evidence="1 2">
    <name type="scientific">Terribacillus saccharophilus</name>
    <dbReference type="NCBI Taxonomy" id="361277"/>
    <lineage>
        <taxon>Bacteria</taxon>
        <taxon>Bacillati</taxon>
        <taxon>Bacillota</taxon>
        <taxon>Bacilli</taxon>
        <taxon>Bacillales</taxon>
        <taxon>Bacillaceae</taxon>
        <taxon>Terribacillus</taxon>
    </lineage>
</organism>
<name>A0ABX4GUM5_9BACI</name>
<dbReference type="RefSeq" id="WP_095220434.1">
    <property type="nucleotide sequence ID" value="NZ_NPBJ01000035.1"/>
</dbReference>
<accession>A0ABX4GUM5</accession>
<keyword evidence="2" id="KW-1185">Reference proteome</keyword>
<comment type="caution">
    <text evidence="1">The sequence shown here is derived from an EMBL/GenBank/DDBJ whole genome shotgun (WGS) entry which is preliminary data.</text>
</comment>
<proteinExistence type="predicted"/>
<evidence type="ECO:0000313" key="2">
    <source>
        <dbReference type="Proteomes" id="UP000216852"/>
    </source>
</evidence>
<dbReference type="Proteomes" id="UP000216852">
    <property type="component" value="Unassembled WGS sequence"/>
</dbReference>